<dbReference type="AlphaFoldDB" id="A0A7Z7IVS1"/>
<gene>
    <name evidence="1" type="ORF">XFF6991_150264</name>
</gene>
<dbReference type="EMBL" id="OCZC01000043">
    <property type="protein sequence ID" value="SOO22503.1"/>
    <property type="molecule type" value="Genomic_DNA"/>
</dbReference>
<proteinExistence type="predicted"/>
<name>A0A7Z7IVS1_XANCH</name>
<sequence length="49" mass="5787">MRIDDGTESRVVVDRYGMQLWFRTVDQALEDLADVPYLSENLIIVRSNW</sequence>
<reference evidence="1 2" key="1">
    <citation type="submission" date="2017-10" db="EMBL/GenBank/DDBJ databases">
        <authorList>
            <person name="Regsiter A."/>
            <person name="William W."/>
        </authorList>
    </citation>
    <scope>NUCLEOTIDE SEQUENCE [LARGE SCALE GENOMIC DNA]</scope>
    <source>
        <strain evidence="1 2">CFBP6991</strain>
    </source>
</reference>
<protein>
    <submittedName>
        <fullName evidence="1">Uncharacterized protein</fullName>
    </submittedName>
</protein>
<accession>A0A7Z7IVS1</accession>
<evidence type="ECO:0000313" key="1">
    <source>
        <dbReference type="EMBL" id="SOO22503.1"/>
    </source>
</evidence>
<dbReference type="Proteomes" id="UP000234345">
    <property type="component" value="Unassembled WGS sequence"/>
</dbReference>
<evidence type="ECO:0000313" key="2">
    <source>
        <dbReference type="Proteomes" id="UP000234345"/>
    </source>
</evidence>
<comment type="caution">
    <text evidence="1">The sequence shown here is derived from an EMBL/GenBank/DDBJ whole genome shotgun (WGS) entry which is preliminary data.</text>
</comment>
<organism evidence="1 2">
    <name type="scientific">Xanthomonas campestris pv. phaseoli</name>
    <dbReference type="NCBI Taxonomy" id="317013"/>
    <lineage>
        <taxon>Bacteria</taxon>
        <taxon>Pseudomonadati</taxon>
        <taxon>Pseudomonadota</taxon>
        <taxon>Gammaproteobacteria</taxon>
        <taxon>Lysobacterales</taxon>
        <taxon>Lysobacteraceae</taxon>
        <taxon>Xanthomonas</taxon>
    </lineage>
</organism>